<comment type="caution">
    <text evidence="28">The sequence shown here is derived from an EMBL/GenBank/DDBJ whole genome shotgun (WGS) entry which is preliminary data.</text>
</comment>
<name>A0A7J7XV84_PIPKU</name>
<keyword evidence="19" id="KW-0844">Vision</keyword>
<dbReference type="PANTHER" id="PTHR46256:SF1">
    <property type="entry name" value="MYOSIN-IIIB"/>
    <property type="match status" value="1"/>
</dbReference>
<evidence type="ECO:0000313" key="28">
    <source>
        <dbReference type="EMBL" id="KAF6353693.1"/>
    </source>
</evidence>
<feature type="region of interest" description="Disordered" evidence="25">
    <location>
        <begin position="1137"/>
        <end position="1312"/>
    </location>
</feature>
<dbReference type="GO" id="GO:0004674">
    <property type="term" value="F:protein serine/threonine kinase activity"/>
    <property type="evidence" value="ECO:0007669"/>
    <property type="project" value="UniProtKB-KW"/>
</dbReference>
<evidence type="ECO:0000256" key="9">
    <source>
        <dbReference type="ARBA" id="ARBA00022737"/>
    </source>
</evidence>
<feature type="compositionally biased region" description="Polar residues" evidence="25">
    <location>
        <begin position="1293"/>
        <end position="1303"/>
    </location>
</feature>
<comment type="catalytic activity">
    <reaction evidence="20">
        <text>L-threonyl-[protein] + ATP = O-phospho-L-threonyl-[protein] + ADP + H(+)</text>
        <dbReference type="Rhea" id="RHEA:46608"/>
        <dbReference type="Rhea" id="RHEA-COMP:11060"/>
        <dbReference type="Rhea" id="RHEA-COMP:11605"/>
        <dbReference type="ChEBI" id="CHEBI:15378"/>
        <dbReference type="ChEBI" id="CHEBI:30013"/>
        <dbReference type="ChEBI" id="CHEBI:30616"/>
        <dbReference type="ChEBI" id="CHEBI:61977"/>
        <dbReference type="ChEBI" id="CHEBI:456216"/>
        <dbReference type="EC" id="2.7.11.1"/>
    </reaction>
</comment>
<dbReference type="GO" id="GO:0001917">
    <property type="term" value="C:photoreceptor inner segment"/>
    <property type="evidence" value="ECO:0007669"/>
    <property type="project" value="TreeGrafter"/>
</dbReference>
<keyword evidence="9" id="KW-0677">Repeat</keyword>
<keyword evidence="6" id="KW-0723">Serine/threonine-protein kinase</keyword>
<organism evidence="28 29">
    <name type="scientific">Pipistrellus kuhlii</name>
    <name type="common">Kuhl's pipistrelle</name>
    <dbReference type="NCBI Taxonomy" id="59472"/>
    <lineage>
        <taxon>Eukaryota</taxon>
        <taxon>Metazoa</taxon>
        <taxon>Chordata</taxon>
        <taxon>Craniata</taxon>
        <taxon>Vertebrata</taxon>
        <taxon>Euteleostomi</taxon>
        <taxon>Mammalia</taxon>
        <taxon>Eutheria</taxon>
        <taxon>Laurasiatheria</taxon>
        <taxon>Chiroptera</taxon>
        <taxon>Yangochiroptera</taxon>
        <taxon>Vespertilionidae</taxon>
        <taxon>Pipistrellus</taxon>
    </lineage>
</organism>
<evidence type="ECO:0000256" key="2">
    <source>
        <dbReference type="ARBA" id="ARBA00004645"/>
    </source>
</evidence>
<evidence type="ECO:0000256" key="3">
    <source>
        <dbReference type="ARBA" id="ARBA00006998"/>
    </source>
</evidence>
<keyword evidence="10" id="KW-1009">Hearing</keyword>
<dbReference type="PROSITE" id="PS50011">
    <property type="entry name" value="PROTEIN_KINASE_DOM"/>
    <property type="match status" value="1"/>
</dbReference>
<dbReference type="PROSITE" id="PS51456">
    <property type="entry name" value="MYOSIN_MOTOR"/>
    <property type="match status" value="1"/>
</dbReference>
<evidence type="ECO:0000256" key="21">
    <source>
        <dbReference type="ARBA" id="ARBA00048679"/>
    </source>
</evidence>
<dbReference type="SMART" id="SM00242">
    <property type="entry name" value="MYSc"/>
    <property type="match status" value="1"/>
</dbReference>
<evidence type="ECO:0000256" key="24">
    <source>
        <dbReference type="PROSITE-ProRule" id="PRU10141"/>
    </source>
</evidence>
<feature type="binding site" evidence="24">
    <location>
        <position position="73"/>
    </location>
    <ligand>
        <name>ATP</name>
        <dbReference type="ChEBI" id="CHEBI:30616"/>
    </ligand>
</feature>
<dbReference type="Pfam" id="PF00612">
    <property type="entry name" value="IQ"/>
    <property type="match status" value="1"/>
</dbReference>
<dbReference type="GO" id="GO:0032433">
    <property type="term" value="C:filopodium tip"/>
    <property type="evidence" value="ECO:0007669"/>
    <property type="project" value="TreeGrafter"/>
</dbReference>
<dbReference type="SUPFAM" id="SSF56112">
    <property type="entry name" value="Protein kinase-like (PK-like)"/>
    <property type="match status" value="1"/>
</dbReference>
<evidence type="ECO:0000256" key="23">
    <source>
        <dbReference type="PROSITE-ProRule" id="PRU00782"/>
    </source>
</evidence>
<dbReference type="Gene3D" id="3.40.850.10">
    <property type="entry name" value="Kinesin motor domain"/>
    <property type="match status" value="1"/>
</dbReference>
<keyword evidence="8" id="KW-0808">Transferase</keyword>
<evidence type="ECO:0000256" key="6">
    <source>
        <dbReference type="ARBA" id="ARBA00022527"/>
    </source>
</evidence>
<dbReference type="CDD" id="cd01379">
    <property type="entry name" value="MYSc_Myo3"/>
    <property type="match status" value="1"/>
</dbReference>
<evidence type="ECO:0000256" key="12">
    <source>
        <dbReference type="ARBA" id="ARBA00022777"/>
    </source>
</evidence>
<keyword evidence="13 23" id="KW-0067">ATP-binding</keyword>
<proteinExistence type="inferred from homology"/>
<dbReference type="Proteomes" id="UP000558488">
    <property type="component" value="Unassembled WGS sequence"/>
</dbReference>
<keyword evidence="11 23" id="KW-0547">Nucleotide-binding</keyword>
<keyword evidence="12" id="KW-0418">Kinase</keyword>
<evidence type="ECO:0000256" key="20">
    <source>
        <dbReference type="ARBA" id="ARBA00047899"/>
    </source>
</evidence>
<dbReference type="InterPro" id="IPR017441">
    <property type="entry name" value="Protein_kinase_ATP_BS"/>
</dbReference>
<dbReference type="InterPro" id="IPR011009">
    <property type="entry name" value="Kinase-like_dom_sf"/>
</dbReference>
<dbReference type="FunFam" id="1.10.510.10:FF:000247">
    <property type="entry name" value="Myosin IIIA"/>
    <property type="match status" value="1"/>
</dbReference>
<evidence type="ECO:0000256" key="8">
    <source>
        <dbReference type="ARBA" id="ARBA00022679"/>
    </source>
</evidence>
<evidence type="ECO:0000256" key="14">
    <source>
        <dbReference type="ARBA" id="ARBA00023123"/>
    </source>
</evidence>
<dbReference type="Pfam" id="PF00069">
    <property type="entry name" value="Pkinase"/>
    <property type="match status" value="1"/>
</dbReference>
<evidence type="ECO:0000256" key="13">
    <source>
        <dbReference type="ARBA" id="ARBA00022840"/>
    </source>
</evidence>
<dbReference type="GO" id="GO:0016459">
    <property type="term" value="C:myosin complex"/>
    <property type="evidence" value="ECO:0007669"/>
    <property type="project" value="UniProtKB-KW"/>
</dbReference>
<dbReference type="PROSITE" id="PS00108">
    <property type="entry name" value="PROTEIN_KINASE_ST"/>
    <property type="match status" value="1"/>
</dbReference>
<evidence type="ECO:0000256" key="15">
    <source>
        <dbReference type="ARBA" id="ARBA00023175"/>
    </source>
</evidence>
<dbReference type="InterPro" id="IPR000719">
    <property type="entry name" value="Prot_kinase_dom"/>
</dbReference>
<dbReference type="CDD" id="cd23767">
    <property type="entry name" value="IQCD"/>
    <property type="match status" value="1"/>
</dbReference>
<dbReference type="InterPro" id="IPR027417">
    <property type="entry name" value="P-loop_NTPase"/>
</dbReference>
<dbReference type="GO" id="GO:0032426">
    <property type="term" value="C:stereocilium tip"/>
    <property type="evidence" value="ECO:0007669"/>
    <property type="project" value="TreeGrafter"/>
</dbReference>
<dbReference type="PROSITE" id="PS00107">
    <property type="entry name" value="PROTEIN_KINASE_ATP"/>
    <property type="match status" value="1"/>
</dbReference>
<dbReference type="GO" id="GO:0000146">
    <property type="term" value="F:microfilament motor activity"/>
    <property type="evidence" value="ECO:0007669"/>
    <property type="project" value="TreeGrafter"/>
</dbReference>
<dbReference type="Pfam" id="PF00063">
    <property type="entry name" value="Myosin_head"/>
    <property type="match status" value="1"/>
</dbReference>
<dbReference type="GO" id="GO:0005737">
    <property type="term" value="C:cytoplasm"/>
    <property type="evidence" value="ECO:0007669"/>
    <property type="project" value="UniProtKB-ARBA"/>
</dbReference>
<evidence type="ECO:0000256" key="17">
    <source>
        <dbReference type="ARBA" id="ARBA00023212"/>
    </source>
</evidence>
<sequence length="1359" mass="153552">MAAASEVSGESARGHRTGKHLYGLFPYNLTMLGFESLPDPTDTWEIIETIGKGTYGKVYKVTNRRDGSLAAVKILDPISDMDEEIEAEYNILQFLPNHPNVVKFYGMFYKADECVGGQLWLVLELCNGGSVTELVKGLLMFGQRLDEAVISYILYGALLGLQHLHNNRIIHRDVKGNNILLTTEGGVKLVDFGVSAQLTSTRLRRNTSVGTPFWMAPEVIACEQQYDSSYDARCDVWSLGITAIELGDGDPPLFDMHPVKTLFKIPRNPPPTLLHPEKWCEEFNHFISQCLIKDFEKRPSVTQLLDHPFIQGVRGKVLFLQKQLAKVLHDQKHLNPVVKTRRERMHTRRPYHVEDAEKYCLEDDLVNLEVLDEDTIIHQLQERYVDLVIYTYVGDILIALNPFQNLSIYSPQFSRLYHGVKRASNPPHIFASADAAYQCMVTSSKDQCIVISGESGSGKTESAHLIVQHLTFLGKAHNQTLREKILQVNSLVEAFGNACTVINDNSSRFGKYLEMMFTPTGAVMGARISEYLLEKSRVVKQAVGEKNFHIFYYIYAGLYHQKKLSEFRLPEEKPPKYIADETGRVMHDITSKESYRRQFEAIQHCFRIIGFTDKEVHSVYRILAGILNIGNIEFAAISSQHQTDKSEVPNAEALKNAASVLCIRPEELQEALTSRCVVTRGETIIRANTVDRASDVRDAMSKALYGRLFSWIVNRINTLLQPEKNICSADGGMNVGILDIFGFEDFRRNSFEQLCINIANEQIQYYFNQHVFALEQMEYQNEGLDAAPVEYEDNRPLLDMFLQKPLGLLALLDEESRFPQATDQTLVDKFEDNLRCTYFWRPKGVELSFGIQHYAGKVSYDASGFLEKNRDTLPADVVIVLRTSENRLLQRLFSIPLTKTGNLAQTRARITATSRSLPPHFSAGKAKVDTLEVIRHPEETTNMKRQTVASYFRYSLMDLLSKMVVGQPHFVRCIKPNDDREALKFSQERVLVQLRSTGILETVRIRQRGYSHRIPFEEFVKRYYYLAFRAHQTPLASKESCVAILEKSRLDHWVLGKTKVFLKYYHVEQLNLLLREVIGRVVVLQAYAKGWLGARRYRKAREKREKGATAIQSAWRGYDARRKFKKISNRRSESAIHIEAGHPSGQSSDPHLVVTGGIRGSTQVQDCGTPGDHGGLRGFVDHKSSPQAESTNGHAETSSNSRPATEKNRHSQAQSSPKEYDVSTGYPNKHSASGTELPSSRTCHAAPGRPGPSPSRGDPAKAGSENGLAQKQRTPRRRCQQPKMLSSPEDTMYYNQLNGTPEYQGSKRKPRKLGQVKVLDGEDEYYKSLSPVDSTPEEGNAAHPFFLFSSSKGASAAQH</sequence>
<dbReference type="GO" id="GO:0030832">
    <property type="term" value="P:regulation of actin filament length"/>
    <property type="evidence" value="ECO:0007669"/>
    <property type="project" value="TreeGrafter"/>
</dbReference>
<dbReference type="InterPro" id="IPR008271">
    <property type="entry name" value="Ser/Thr_kinase_AS"/>
</dbReference>
<dbReference type="EC" id="2.7.11.1" evidence="4"/>
<keyword evidence="16 23" id="KW-0009">Actin-binding</keyword>
<feature type="domain" description="Protein kinase" evidence="26">
    <location>
        <begin position="44"/>
        <end position="310"/>
    </location>
</feature>
<evidence type="ECO:0000256" key="22">
    <source>
        <dbReference type="ARBA" id="ARBA00061128"/>
    </source>
</evidence>
<comment type="subcellular location">
    <subcellularLocation>
        <location evidence="2">Cell projection</location>
        <location evidence="2">Stereocilium</location>
    </subcellularLocation>
    <subcellularLocation>
        <location evidence="1">Cytoplasm</location>
        <location evidence="1">Cytoskeleton</location>
    </subcellularLocation>
</comment>
<dbReference type="GO" id="GO:0051491">
    <property type="term" value="P:positive regulation of filopodium assembly"/>
    <property type="evidence" value="ECO:0007669"/>
    <property type="project" value="TreeGrafter"/>
</dbReference>
<keyword evidence="14 23" id="KW-0518">Myosin</keyword>
<dbReference type="PANTHER" id="PTHR46256">
    <property type="entry name" value="AGAP011099-PA"/>
    <property type="match status" value="1"/>
</dbReference>
<dbReference type="EMBL" id="JACAGB010000007">
    <property type="protein sequence ID" value="KAF6353693.1"/>
    <property type="molecule type" value="Genomic_DNA"/>
</dbReference>
<dbReference type="Gene3D" id="1.20.58.530">
    <property type="match status" value="1"/>
</dbReference>
<dbReference type="SMART" id="SM00220">
    <property type="entry name" value="S_TKc"/>
    <property type="match status" value="1"/>
</dbReference>
<feature type="domain" description="Myosin motor" evidence="27">
    <location>
        <begin position="360"/>
        <end position="1075"/>
    </location>
</feature>
<evidence type="ECO:0000256" key="5">
    <source>
        <dbReference type="ARBA" id="ARBA00022490"/>
    </source>
</evidence>
<evidence type="ECO:0000256" key="10">
    <source>
        <dbReference type="ARBA" id="ARBA00022740"/>
    </source>
</evidence>
<dbReference type="Gene3D" id="1.10.510.10">
    <property type="entry name" value="Transferase(Phosphotransferase) domain 1"/>
    <property type="match status" value="1"/>
</dbReference>
<dbReference type="Gene3D" id="6.20.240.20">
    <property type="match status" value="1"/>
</dbReference>
<evidence type="ECO:0000256" key="11">
    <source>
        <dbReference type="ARBA" id="ARBA00022741"/>
    </source>
</evidence>
<comment type="similarity">
    <text evidence="23">Belongs to the TRAFAC class myosin-kinesin ATPase superfamily. Myosin family.</text>
</comment>
<keyword evidence="17" id="KW-0206">Cytoskeleton</keyword>
<dbReference type="Gene3D" id="1.10.10.820">
    <property type="match status" value="1"/>
</dbReference>
<dbReference type="InterPro" id="IPR000048">
    <property type="entry name" value="IQ_motif_EF-hand-BS"/>
</dbReference>
<dbReference type="InterPro" id="IPR036961">
    <property type="entry name" value="Kinesin_motor_dom_sf"/>
</dbReference>
<dbReference type="Gene3D" id="1.20.120.720">
    <property type="entry name" value="Myosin VI head, motor domain, U50 subdomain"/>
    <property type="match status" value="1"/>
</dbReference>
<evidence type="ECO:0000256" key="1">
    <source>
        <dbReference type="ARBA" id="ARBA00004245"/>
    </source>
</evidence>
<keyword evidence="7" id="KW-0716">Sensory transduction</keyword>
<keyword evidence="15 23" id="KW-0505">Motor protein</keyword>
<gene>
    <name evidence="28" type="ORF">mPipKuh1_012034</name>
</gene>
<evidence type="ECO:0000256" key="7">
    <source>
        <dbReference type="ARBA" id="ARBA00022606"/>
    </source>
</evidence>
<dbReference type="GO" id="GO:0003779">
    <property type="term" value="F:actin binding"/>
    <property type="evidence" value="ECO:0007669"/>
    <property type="project" value="UniProtKB-KW"/>
</dbReference>
<keyword evidence="5" id="KW-0963">Cytoplasm</keyword>
<evidence type="ECO:0000256" key="19">
    <source>
        <dbReference type="ARBA" id="ARBA00023305"/>
    </source>
</evidence>
<dbReference type="SUPFAM" id="SSF52540">
    <property type="entry name" value="P-loop containing nucleoside triphosphate hydrolases"/>
    <property type="match status" value="1"/>
</dbReference>
<dbReference type="CDD" id="cd06639">
    <property type="entry name" value="STKc_myosinIIIB_N"/>
    <property type="match status" value="1"/>
</dbReference>
<evidence type="ECO:0000256" key="4">
    <source>
        <dbReference type="ARBA" id="ARBA00012513"/>
    </source>
</evidence>
<dbReference type="FunFam" id="1.20.58.530:FF:000010">
    <property type="entry name" value="Myosin IIIA"/>
    <property type="match status" value="1"/>
</dbReference>
<feature type="compositionally biased region" description="Polar residues" evidence="25">
    <location>
        <begin position="1230"/>
        <end position="1242"/>
    </location>
</feature>
<evidence type="ECO:0000256" key="16">
    <source>
        <dbReference type="ARBA" id="ARBA00023203"/>
    </source>
</evidence>
<dbReference type="InterPro" id="IPR052409">
    <property type="entry name" value="Myosin-III_kinase_activity"/>
</dbReference>
<dbReference type="Gene3D" id="1.20.5.190">
    <property type="match status" value="1"/>
</dbReference>
<evidence type="ECO:0000259" key="26">
    <source>
        <dbReference type="PROSITE" id="PS50011"/>
    </source>
</evidence>
<feature type="compositionally biased region" description="Polar residues" evidence="25">
    <location>
        <begin position="1185"/>
        <end position="1203"/>
    </location>
</feature>
<dbReference type="SMART" id="SM00015">
    <property type="entry name" value="IQ"/>
    <property type="match status" value="2"/>
</dbReference>
<comment type="similarity">
    <text evidence="22">In the N-terminal section; belongs to the protein kinase superfamily. STE Ser/Thr protein kinase family.</text>
</comment>
<keyword evidence="29" id="KW-1185">Reference proteome</keyword>
<reference evidence="28 29" key="1">
    <citation type="journal article" date="2020" name="Nature">
        <title>Six reference-quality genomes reveal evolution of bat adaptations.</title>
        <authorList>
            <person name="Jebb D."/>
            <person name="Huang Z."/>
            <person name="Pippel M."/>
            <person name="Hughes G.M."/>
            <person name="Lavrichenko K."/>
            <person name="Devanna P."/>
            <person name="Winkler S."/>
            <person name="Jermiin L.S."/>
            <person name="Skirmuntt E.C."/>
            <person name="Katzourakis A."/>
            <person name="Burkitt-Gray L."/>
            <person name="Ray D.A."/>
            <person name="Sullivan K.A.M."/>
            <person name="Roscito J.G."/>
            <person name="Kirilenko B.M."/>
            <person name="Davalos L.M."/>
            <person name="Corthals A.P."/>
            <person name="Power M.L."/>
            <person name="Jones G."/>
            <person name="Ransome R.D."/>
            <person name="Dechmann D.K.N."/>
            <person name="Locatelli A.G."/>
            <person name="Puechmaille S.J."/>
            <person name="Fedrigo O."/>
            <person name="Jarvis E.D."/>
            <person name="Hiller M."/>
            <person name="Vernes S.C."/>
            <person name="Myers E.W."/>
            <person name="Teeling E.C."/>
        </authorList>
    </citation>
    <scope>NUCLEOTIDE SEQUENCE [LARGE SCALE GENOMIC DNA]</scope>
    <source>
        <strain evidence="28">MPipKuh1</strain>
        <tissue evidence="28">Flight muscle</tissue>
    </source>
</reference>
<dbReference type="InterPro" id="IPR001609">
    <property type="entry name" value="Myosin_head_motor_dom-like"/>
</dbReference>
<accession>A0A7J7XV84</accession>
<evidence type="ECO:0000259" key="27">
    <source>
        <dbReference type="PROSITE" id="PS51456"/>
    </source>
</evidence>
<evidence type="ECO:0000313" key="29">
    <source>
        <dbReference type="Proteomes" id="UP000558488"/>
    </source>
</evidence>
<dbReference type="PRINTS" id="PR00193">
    <property type="entry name" value="MYOSINHEAVY"/>
</dbReference>
<protein>
    <recommendedName>
        <fullName evidence="4">non-specific serine/threonine protein kinase</fullName>
        <ecNumber evidence="4">2.7.11.1</ecNumber>
    </recommendedName>
</protein>
<dbReference type="GO" id="GO:0007605">
    <property type="term" value="P:sensory perception of sound"/>
    <property type="evidence" value="ECO:0007669"/>
    <property type="project" value="UniProtKB-KW"/>
</dbReference>
<comment type="similarity">
    <text evidence="3">In the C-terminal section; belongs to the TRAFAC class myosin-kinesin ATPase superfamily. Myosin family.</text>
</comment>
<dbReference type="PROSITE" id="PS50096">
    <property type="entry name" value="IQ"/>
    <property type="match status" value="2"/>
</dbReference>
<evidence type="ECO:0000256" key="18">
    <source>
        <dbReference type="ARBA" id="ARBA00023273"/>
    </source>
</evidence>
<dbReference type="FunFam" id="1.10.10.820:FF:000006">
    <property type="entry name" value="Myosin IIIA"/>
    <property type="match status" value="1"/>
</dbReference>
<feature type="region of interest" description="Actin-binding" evidence="23">
    <location>
        <begin position="956"/>
        <end position="978"/>
    </location>
</feature>
<evidence type="ECO:0000256" key="25">
    <source>
        <dbReference type="SAM" id="MobiDB-lite"/>
    </source>
</evidence>
<feature type="binding site" evidence="23">
    <location>
        <begin position="453"/>
        <end position="460"/>
    </location>
    <ligand>
        <name>ATP</name>
        <dbReference type="ChEBI" id="CHEBI:30616"/>
    </ligand>
</feature>
<keyword evidence="18" id="KW-0966">Cell projection</keyword>
<comment type="catalytic activity">
    <reaction evidence="21">
        <text>L-seryl-[protein] + ATP = O-phospho-L-seryl-[protein] + ADP + H(+)</text>
        <dbReference type="Rhea" id="RHEA:17989"/>
        <dbReference type="Rhea" id="RHEA-COMP:9863"/>
        <dbReference type="Rhea" id="RHEA-COMP:11604"/>
        <dbReference type="ChEBI" id="CHEBI:15378"/>
        <dbReference type="ChEBI" id="CHEBI:29999"/>
        <dbReference type="ChEBI" id="CHEBI:30616"/>
        <dbReference type="ChEBI" id="CHEBI:83421"/>
        <dbReference type="ChEBI" id="CHEBI:456216"/>
        <dbReference type="EC" id="2.7.11.1"/>
    </reaction>
</comment>
<dbReference type="GO" id="GO:0007601">
    <property type="term" value="P:visual perception"/>
    <property type="evidence" value="ECO:0007669"/>
    <property type="project" value="UniProtKB-KW"/>
</dbReference>
<dbReference type="InterPro" id="IPR036083">
    <property type="entry name" value="MYSc_Myo3"/>
</dbReference>
<dbReference type="GO" id="GO:0005524">
    <property type="term" value="F:ATP binding"/>
    <property type="evidence" value="ECO:0007669"/>
    <property type="project" value="UniProtKB-UniRule"/>
</dbReference>